<proteinExistence type="predicted"/>
<dbReference type="HOGENOM" id="CLU_2996948_0_0_1"/>
<reference evidence="2" key="1">
    <citation type="journal article" date="2011" name="Proc. Natl. Acad. Sci. U.S.A.">
        <title>Obligate biotrophy features unraveled by the genomic analysis of rust fungi.</title>
        <authorList>
            <person name="Duplessis S."/>
            <person name="Cuomo C.A."/>
            <person name="Lin Y.-C."/>
            <person name="Aerts A."/>
            <person name="Tisserant E."/>
            <person name="Veneault-Fourrey C."/>
            <person name="Joly D.L."/>
            <person name="Hacquard S."/>
            <person name="Amselem J."/>
            <person name="Cantarel B.L."/>
            <person name="Chiu R."/>
            <person name="Coutinho P.M."/>
            <person name="Feau N."/>
            <person name="Field M."/>
            <person name="Frey P."/>
            <person name="Gelhaye E."/>
            <person name="Goldberg J."/>
            <person name="Grabherr M.G."/>
            <person name="Kodira C.D."/>
            <person name="Kohler A."/>
            <person name="Kuees U."/>
            <person name="Lindquist E.A."/>
            <person name="Lucas S.M."/>
            <person name="Mago R."/>
            <person name="Mauceli E."/>
            <person name="Morin E."/>
            <person name="Murat C."/>
            <person name="Pangilinan J.L."/>
            <person name="Park R."/>
            <person name="Pearson M."/>
            <person name="Quesneville H."/>
            <person name="Rouhier N."/>
            <person name="Sakthikumar S."/>
            <person name="Salamov A.A."/>
            <person name="Schmutz J."/>
            <person name="Selles B."/>
            <person name="Shapiro H."/>
            <person name="Tanguay P."/>
            <person name="Tuskan G.A."/>
            <person name="Henrissat B."/>
            <person name="Van de Peer Y."/>
            <person name="Rouze P."/>
            <person name="Ellis J.G."/>
            <person name="Dodds P.N."/>
            <person name="Schein J.E."/>
            <person name="Zhong S."/>
            <person name="Hamelin R.C."/>
            <person name="Grigoriev I.V."/>
            <person name="Szabo L.J."/>
            <person name="Martin F."/>
        </authorList>
    </citation>
    <scope>NUCLEOTIDE SEQUENCE [LARGE SCALE GENOMIC DNA]</scope>
    <source>
        <strain evidence="2">98AG31 / pathotype 3-4-7</strain>
    </source>
</reference>
<dbReference type="RefSeq" id="XP_007409928.1">
    <property type="nucleotide sequence ID" value="XM_007409866.1"/>
</dbReference>
<keyword evidence="2" id="KW-1185">Reference proteome</keyword>
<accession>F4RKW1</accession>
<dbReference type="GeneID" id="18931940"/>
<dbReference type="InParanoid" id="F4RKW1"/>
<dbReference type="AlphaFoldDB" id="F4RKW1"/>
<dbReference type="EMBL" id="GL883106">
    <property type="protein sequence ID" value="EGG06968.1"/>
    <property type="molecule type" value="Genomic_DNA"/>
</dbReference>
<evidence type="ECO:0000313" key="2">
    <source>
        <dbReference type="Proteomes" id="UP000001072"/>
    </source>
</evidence>
<gene>
    <name evidence="1" type="ORF">MELLADRAFT_71833</name>
</gene>
<organism evidence="2">
    <name type="scientific">Melampsora larici-populina (strain 98AG31 / pathotype 3-4-7)</name>
    <name type="common">Poplar leaf rust fungus</name>
    <dbReference type="NCBI Taxonomy" id="747676"/>
    <lineage>
        <taxon>Eukaryota</taxon>
        <taxon>Fungi</taxon>
        <taxon>Dikarya</taxon>
        <taxon>Basidiomycota</taxon>
        <taxon>Pucciniomycotina</taxon>
        <taxon>Pucciniomycetes</taxon>
        <taxon>Pucciniales</taxon>
        <taxon>Melampsoraceae</taxon>
        <taxon>Melampsora</taxon>
    </lineage>
</organism>
<dbReference type="Proteomes" id="UP000001072">
    <property type="component" value="Unassembled WGS sequence"/>
</dbReference>
<dbReference type="VEuPathDB" id="FungiDB:MELLADRAFT_71833"/>
<name>F4RKW1_MELLP</name>
<sequence length="57" mass="6953">MNNEVFRKSKFEKIMRRRLNLSKPTSSSIKMNDMKFDEKVTMIKKMRNRIKEAKDMI</sequence>
<protein>
    <submittedName>
        <fullName evidence="1">Uncharacterized protein</fullName>
    </submittedName>
</protein>
<dbReference type="KEGG" id="mlr:MELLADRAFT_71833"/>
<evidence type="ECO:0000313" key="1">
    <source>
        <dbReference type="EMBL" id="EGG06968.1"/>
    </source>
</evidence>